<dbReference type="Pfam" id="PF08448">
    <property type="entry name" value="PAS_4"/>
    <property type="match status" value="1"/>
</dbReference>
<dbReference type="InterPro" id="IPR003661">
    <property type="entry name" value="HisK_dim/P_dom"/>
</dbReference>
<dbReference type="InterPro" id="IPR035965">
    <property type="entry name" value="PAS-like_dom_sf"/>
</dbReference>
<name>A0ABS5U7G1_9BACT</name>
<dbReference type="Pfam" id="PF00512">
    <property type="entry name" value="HisKA"/>
    <property type="match status" value="1"/>
</dbReference>
<protein>
    <recommendedName>
        <fullName evidence="2">histidine kinase</fullName>
        <ecNumber evidence="2">2.7.13.3</ecNumber>
    </recommendedName>
</protein>
<keyword evidence="8" id="KW-0902">Two-component regulatory system</keyword>
<evidence type="ECO:0000256" key="4">
    <source>
        <dbReference type="ARBA" id="ARBA00022679"/>
    </source>
</evidence>
<evidence type="ECO:0000259" key="11">
    <source>
        <dbReference type="PROSITE" id="PS50113"/>
    </source>
</evidence>
<evidence type="ECO:0000256" key="1">
    <source>
        <dbReference type="ARBA" id="ARBA00000085"/>
    </source>
</evidence>
<evidence type="ECO:0000259" key="10">
    <source>
        <dbReference type="PROSITE" id="PS50109"/>
    </source>
</evidence>
<evidence type="ECO:0000256" key="2">
    <source>
        <dbReference type="ARBA" id="ARBA00012438"/>
    </source>
</evidence>
<dbReference type="Gene3D" id="3.30.450.20">
    <property type="entry name" value="PAS domain"/>
    <property type="match status" value="1"/>
</dbReference>
<dbReference type="Proteomes" id="UP000784128">
    <property type="component" value="Unassembled WGS sequence"/>
</dbReference>
<dbReference type="Pfam" id="PF02518">
    <property type="entry name" value="HATPase_c"/>
    <property type="match status" value="1"/>
</dbReference>
<dbReference type="CDD" id="cd00130">
    <property type="entry name" value="PAS"/>
    <property type="match status" value="1"/>
</dbReference>
<dbReference type="PROSITE" id="PS50113">
    <property type="entry name" value="PAC"/>
    <property type="match status" value="1"/>
</dbReference>
<feature type="domain" description="PAC" evidence="11">
    <location>
        <begin position="265"/>
        <end position="317"/>
    </location>
</feature>
<organism evidence="12 13">
    <name type="scientific">Pelotalea chapellei</name>
    <dbReference type="NCBI Taxonomy" id="44671"/>
    <lineage>
        <taxon>Bacteria</taxon>
        <taxon>Pseudomonadati</taxon>
        <taxon>Thermodesulfobacteriota</taxon>
        <taxon>Desulfuromonadia</taxon>
        <taxon>Geobacterales</taxon>
        <taxon>Geobacteraceae</taxon>
        <taxon>Pelotalea</taxon>
    </lineage>
</organism>
<dbReference type="CDD" id="cd00075">
    <property type="entry name" value="HATPase"/>
    <property type="match status" value="1"/>
</dbReference>
<dbReference type="InterPro" id="IPR036097">
    <property type="entry name" value="HisK_dim/P_sf"/>
</dbReference>
<dbReference type="InterPro" id="IPR000014">
    <property type="entry name" value="PAS"/>
</dbReference>
<dbReference type="SUPFAM" id="SSF55785">
    <property type="entry name" value="PYP-like sensor domain (PAS domain)"/>
    <property type="match status" value="1"/>
</dbReference>
<dbReference type="CDD" id="cd00082">
    <property type="entry name" value="HisKA"/>
    <property type="match status" value="1"/>
</dbReference>
<feature type="transmembrane region" description="Helical" evidence="9">
    <location>
        <begin position="43"/>
        <end position="62"/>
    </location>
</feature>
<dbReference type="SUPFAM" id="SSF47384">
    <property type="entry name" value="Homodimeric domain of signal transducing histidine kinase"/>
    <property type="match status" value="1"/>
</dbReference>
<reference evidence="12 13" key="1">
    <citation type="submission" date="2021-05" db="EMBL/GenBank/DDBJ databases">
        <title>The draft genome of Geobacter chapellei DSM 13688.</title>
        <authorList>
            <person name="Xu Z."/>
            <person name="Masuda Y."/>
            <person name="Itoh H."/>
            <person name="Senoo K."/>
        </authorList>
    </citation>
    <scope>NUCLEOTIDE SEQUENCE [LARGE SCALE GENOMIC DNA]</scope>
    <source>
        <strain evidence="12 13">DSM 13688</strain>
    </source>
</reference>
<proteinExistence type="predicted"/>
<dbReference type="InterPro" id="IPR005467">
    <property type="entry name" value="His_kinase_dom"/>
</dbReference>
<dbReference type="PRINTS" id="PR00344">
    <property type="entry name" value="BCTRLSENSOR"/>
</dbReference>
<evidence type="ECO:0000256" key="3">
    <source>
        <dbReference type="ARBA" id="ARBA00022553"/>
    </source>
</evidence>
<dbReference type="NCBIfam" id="TIGR00229">
    <property type="entry name" value="sensory_box"/>
    <property type="match status" value="1"/>
</dbReference>
<dbReference type="Gene3D" id="3.30.565.10">
    <property type="entry name" value="Histidine kinase-like ATPase, C-terminal domain"/>
    <property type="match status" value="1"/>
</dbReference>
<dbReference type="RefSeq" id="WP_214297489.1">
    <property type="nucleotide sequence ID" value="NZ_JAHDYS010000005.1"/>
</dbReference>
<keyword evidence="13" id="KW-1185">Reference proteome</keyword>
<evidence type="ECO:0000313" key="13">
    <source>
        <dbReference type="Proteomes" id="UP000784128"/>
    </source>
</evidence>
<gene>
    <name evidence="12" type="ORF">KJB30_07350</name>
</gene>
<dbReference type="SMART" id="SM00388">
    <property type="entry name" value="HisKA"/>
    <property type="match status" value="1"/>
</dbReference>
<feature type="transmembrane region" description="Helical" evidence="9">
    <location>
        <begin position="158"/>
        <end position="181"/>
    </location>
</feature>
<dbReference type="EC" id="2.7.13.3" evidence="2"/>
<dbReference type="SMART" id="SM00387">
    <property type="entry name" value="HATPase_c"/>
    <property type="match status" value="1"/>
</dbReference>
<keyword evidence="9" id="KW-0812">Transmembrane</keyword>
<evidence type="ECO:0000256" key="7">
    <source>
        <dbReference type="ARBA" id="ARBA00022840"/>
    </source>
</evidence>
<comment type="caution">
    <text evidence="12">The sequence shown here is derived from an EMBL/GenBank/DDBJ whole genome shotgun (WGS) entry which is preliminary data.</text>
</comment>
<dbReference type="SUPFAM" id="SSF55874">
    <property type="entry name" value="ATPase domain of HSP90 chaperone/DNA topoisomerase II/histidine kinase"/>
    <property type="match status" value="1"/>
</dbReference>
<dbReference type="EMBL" id="JAHDYS010000005">
    <property type="protein sequence ID" value="MBT1071593.1"/>
    <property type="molecule type" value="Genomic_DNA"/>
</dbReference>
<dbReference type="PANTHER" id="PTHR43065">
    <property type="entry name" value="SENSOR HISTIDINE KINASE"/>
    <property type="match status" value="1"/>
</dbReference>
<dbReference type="PANTHER" id="PTHR43065:SF10">
    <property type="entry name" value="PEROXIDE STRESS-ACTIVATED HISTIDINE KINASE MAK3"/>
    <property type="match status" value="1"/>
</dbReference>
<feature type="transmembrane region" description="Helical" evidence="9">
    <location>
        <begin position="125"/>
        <end position="146"/>
    </location>
</feature>
<evidence type="ECO:0000256" key="5">
    <source>
        <dbReference type="ARBA" id="ARBA00022741"/>
    </source>
</evidence>
<evidence type="ECO:0000313" key="12">
    <source>
        <dbReference type="EMBL" id="MBT1071593.1"/>
    </source>
</evidence>
<dbReference type="Pfam" id="PF25323">
    <property type="entry name" value="6TM_PilS"/>
    <property type="match status" value="1"/>
</dbReference>
<keyword evidence="5" id="KW-0547">Nucleotide-binding</keyword>
<evidence type="ECO:0000256" key="9">
    <source>
        <dbReference type="SAM" id="Phobius"/>
    </source>
</evidence>
<dbReference type="PROSITE" id="PS50109">
    <property type="entry name" value="HIS_KIN"/>
    <property type="match status" value="1"/>
</dbReference>
<evidence type="ECO:0000256" key="8">
    <source>
        <dbReference type="ARBA" id="ARBA00023012"/>
    </source>
</evidence>
<dbReference type="InterPro" id="IPR004358">
    <property type="entry name" value="Sig_transdc_His_kin-like_C"/>
</dbReference>
<keyword evidence="9" id="KW-0472">Membrane</keyword>
<accession>A0ABS5U7G1</accession>
<evidence type="ECO:0000256" key="6">
    <source>
        <dbReference type="ARBA" id="ARBA00022777"/>
    </source>
</evidence>
<dbReference type="Gene3D" id="1.10.287.130">
    <property type="match status" value="1"/>
</dbReference>
<sequence length="543" mass="60356">MRPERRLSLFIFARIVVTFLLLASTIVLNLQDPKAIDDLTYSGMVRLMAFSFMFSVGSYFFLKLQQYRHFVTYLQTIWDLLFVTVLLLFTGGVSSPYSFLYLLSIMIAGVLLGRREALYTASLCGILYGAIIDFQFFGLLAPLGLSQSAATSLGPRHIFYNIFLNLIGFYLTAFITGYLSGMARESEEALREKTVNYDELERLNTTIVANLESGLMTITLEKTIRVFNRYAEELTGKTQAEVYDMPLKDVFPEMADIVEDLDAVANGEFECRSFTDRTMILGFTAVPFTDTQGNCAGVIINFKDLTALKRMEEALKRSDRLATLGELSARMAHEIRNPLAAMGGAVQLLAEHGSVVDSNQRLLTIIMREADRLNGLISDFLTYARPASPRRGRLELAELVEDVRILVESDQRFAEMTIVNSVPAHLTVTADPNQLRQVLINLLHNAADAAEQTGRVEIKAFVQLMGIDGLKKTPTAVITVTDNGPGMSDESMSHLFEPFWTTKPEGTGLGLAIIYRIIEAHGGTIRVESPPDVGCRFVISLPA</sequence>
<keyword evidence="3" id="KW-0597">Phosphoprotein</keyword>
<dbReference type="InterPro" id="IPR013656">
    <property type="entry name" value="PAS_4"/>
</dbReference>
<keyword evidence="9" id="KW-1133">Transmembrane helix</keyword>
<feature type="domain" description="Histidine kinase" evidence="10">
    <location>
        <begin position="330"/>
        <end position="543"/>
    </location>
</feature>
<feature type="transmembrane region" description="Helical" evidence="9">
    <location>
        <begin position="7"/>
        <end position="31"/>
    </location>
</feature>
<dbReference type="InterPro" id="IPR036890">
    <property type="entry name" value="HATPase_C_sf"/>
</dbReference>
<comment type="catalytic activity">
    <reaction evidence="1">
        <text>ATP + protein L-histidine = ADP + protein N-phospho-L-histidine.</text>
        <dbReference type="EC" id="2.7.13.3"/>
    </reaction>
</comment>
<dbReference type="InterPro" id="IPR003594">
    <property type="entry name" value="HATPase_dom"/>
</dbReference>
<keyword evidence="4" id="KW-0808">Transferase</keyword>
<keyword evidence="6" id="KW-0418">Kinase</keyword>
<dbReference type="InterPro" id="IPR000700">
    <property type="entry name" value="PAS-assoc_C"/>
</dbReference>
<keyword evidence="7" id="KW-0067">ATP-binding</keyword>